<keyword evidence="1" id="KW-0812">Transmembrane</keyword>
<gene>
    <name evidence="2" type="ORF">A0H81_03175</name>
</gene>
<feature type="transmembrane region" description="Helical" evidence="1">
    <location>
        <begin position="285"/>
        <end position="309"/>
    </location>
</feature>
<dbReference type="Gene3D" id="3.90.79.10">
    <property type="entry name" value="Nucleoside Triphosphate Pyrophosphohydrolase"/>
    <property type="match status" value="1"/>
</dbReference>
<dbReference type="EMBL" id="LUGG01000003">
    <property type="protein sequence ID" value="OBZ77070.1"/>
    <property type="molecule type" value="Genomic_DNA"/>
</dbReference>
<protein>
    <recommendedName>
        <fullName evidence="4">Nudix hydrolase domain-containing protein</fullName>
    </recommendedName>
</protein>
<comment type="caution">
    <text evidence="2">The sequence shown here is derived from an EMBL/GenBank/DDBJ whole genome shotgun (WGS) entry which is preliminary data.</text>
</comment>
<evidence type="ECO:0008006" key="4">
    <source>
        <dbReference type="Google" id="ProtNLM"/>
    </source>
</evidence>
<keyword evidence="3" id="KW-1185">Reference proteome</keyword>
<dbReference type="STRING" id="5627.A0A1C7MJR7"/>
<keyword evidence="1" id="KW-1133">Transmembrane helix</keyword>
<evidence type="ECO:0000313" key="2">
    <source>
        <dbReference type="EMBL" id="OBZ77070.1"/>
    </source>
</evidence>
<sequence>MAGPSPTSPQTYLQLVDACDNFQLSAHSREPNAEVLVPWHLSPDPSSPAIGLLRPVIVAQLRSENANTPDDPAWEFHSWERDWPSEVAGEMYPVYRNPFGAQDAPAEDAQDAEDDASGDTRNYAFMMERAACALFGVVTYGVHMTIYEDVPAESQVRYSAHAGCGINSGLSMFECLVKEAMEEASIEERVIRQYALAVGSVSYFFRCGMAQPEVEFCYDLRIPPAQILSLSSRSRWMEKSSASSCSRFRKSSRACGQVCSSEIALSNQPTVLDTPIGAFLGEYGVYHIILVTFFALLGLSSCWMFSGFAPRNVNGIQRFDHRWLTIGDHLGANPGVHDDSSYPNQVEDAALGIASQLFVISLPDRTERRKSMDILQDTLGLRWTYVDAVQSHETLVEKIMSCAPTVGPGDVSIYTGGLKTGRWNPWMVLRLLRPFNGSPPSTFGSVPMTSLHRSFGPKCTHAYALTRTGATSAFATSPASTICVLARTRPGICMAFSVVPSIVMQRKVFQSNIDEGRNGLGVHGGISCKTVF</sequence>
<evidence type="ECO:0000313" key="3">
    <source>
        <dbReference type="Proteomes" id="UP000092993"/>
    </source>
</evidence>
<reference evidence="2 3" key="1">
    <citation type="submission" date="2016-03" db="EMBL/GenBank/DDBJ databases">
        <title>Whole genome sequencing of Grifola frondosa 9006-11.</title>
        <authorList>
            <person name="Min B."/>
            <person name="Park H."/>
            <person name="Kim J.-G."/>
            <person name="Cho H."/>
            <person name="Oh Y.-L."/>
            <person name="Kong W.-S."/>
            <person name="Choi I.-G."/>
        </authorList>
    </citation>
    <scope>NUCLEOTIDE SEQUENCE [LARGE SCALE GENOMIC DNA]</scope>
    <source>
        <strain evidence="2 3">9006-11</strain>
    </source>
</reference>
<evidence type="ECO:0000256" key="1">
    <source>
        <dbReference type="SAM" id="Phobius"/>
    </source>
</evidence>
<dbReference type="AlphaFoldDB" id="A0A1C7MJR7"/>
<proteinExistence type="predicted"/>
<dbReference type="Proteomes" id="UP000092993">
    <property type="component" value="Unassembled WGS sequence"/>
</dbReference>
<dbReference type="OrthoDB" id="10261522at2759"/>
<accession>A0A1C7MJR7</accession>
<organism evidence="2 3">
    <name type="scientific">Grifola frondosa</name>
    <name type="common">Maitake</name>
    <name type="synonym">Polyporus frondosus</name>
    <dbReference type="NCBI Taxonomy" id="5627"/>
    <lineage>
        <taxon>Eukaryota</taxon>
        <taxon>Fungi</taxon>
        <taxon>Dikarya</taxon>
        <taxon>Basidiomycota</taxon>
        <taxon>Agaricomycotina</taxon>
        <taxon>Agaricomycetes</taxon>
        <taxon>Polyporales</taxon>
        <taxon>Grifolaceae</taxon>
        <taxon>Grifola</taxon>
    </lineage>
</organism>
<name>A0A1C7MJR7_GRIFR</name>
<keyword evidence="1" id="KW-0472">Membrane</keyword>